<evidence type="ECO:0000256" key="1">
    <source>
        <dbReference type="SAM" id="MobiDB-lite"/>
    </source>
</evidence>
<comment type="caution">
    <text evidence="2">The sequence shown here is derived from an EMBL/GenBank/DDBJ whole genome shotgun (WGS) entry which is preliminary data.</text>
</comment>
<feature type="region of interest" description="Disordered" evidence="1">
    <location>
        <begin position="1"/>
        <end position="24"/>
    </location>
</feature>
<dbReference type="EMBL" id="JAAARO010000007">
    <property type="protein sequence ID" value="KAF5745417.1"/>
    <property type="molecule type" value="Genomic_DNA"/>
</dbReference>
<keyword evidence="3" id="KW-1185">Reference proteome</keyword>
<gene>
    <name evidence="2" type="ORF">HS088_TW07G01001</name>
</gene>
<name>A0A7J7DGD9_TRIWF</name>
<evidence type="ECO:0000313" key="2">
    <source>
        <dbReference type="EMBL" id="KAF5745417.1"/>
    </source>
</evidence>
<organism evidence="2 3">
    <name type="scientific">Tripterygium wilfordii</name>
    <name type="common">Thunder God vine</name>
    <dbReference type="NCBI Taxonomy" id="458696"/>
    <lineage>
        <taxon>Eukaryota</taxon>
        <taxon>Viridiplantae</taxon>
        <taxon>Streptophyta</taxon>
        <taxon>Embryophyta</taxon>
        <taxon>Tracheophyta</taxon>
        <taxon>Spermatophyta</taxon>
        <taxon>Magnoliopsida</taxon>
        <taxon>eudicotyledons</taxon>
        <taxon>Gunneridae</taxon>
        <taxon>Pentapetalae</taxon>
        <taxon>rosids</taxon>
        <taxon>fabids</taxon>
        <taxon>Celastrales</taxon>
        <taxon>Celastraceae</taxon>
        <taxon>Tripterygium</taxon>
    </lineage>
</organism>
<protein>
    <submittedName>
        <fullName evidence="2">Uncharacterized protein</fullName>
    </submittedName>
</protein>
<evidence type="ECO:0000313" key="3">
    <source>
        <dbReference type="Proteomes" id="UP000593562"/>
    </source>
</evidence>
<dbReference type="Proteomes" id="UP000593562">
    <property type="component" value="Unassembled WGS sequence"/>
</dbReference>
<sequence length="82" mass="9550">MWTQNTQEPIRSLKIREQREETQQDTKVDELLGVEFTKDSPFALEEAKREMKSEKEGGNKRCLYSSLQSTMTTALVLTHLIF</sequence>
<reference evidence="2 3" key="1">
    <citation type="journal article" date="2020" name="Nat. Commun.">
        <title>Genome of Tripterygium wilfordii and identification of cytochrome P450 involved in triptolide biosynthesis.</title>
        <authorList>
            <person name="Tu L."/>
            <person name="Su P."/>
            <person name="Zhang Z."/>
            <person name="Gao L."/>
            <person name="Wang J."/>
            <person name="Hu T."/>
            <person name="Zhou J."/>
            <person name="Zhang Y."/>
            <person name="Zhao Y."/>
            <person name="Liu Y."/>
            <person name="Song Y."/>
            <person name="Tong Y."/>
            <person name="Lu Y."/>
            <person name="Yang J."/>
            <person name="Xu C."/>
            <person name="Jia M."/>
            <person name="Peters R.J."/>
            <person name="Huang L."/>
            <person name="Gao W."/>
        </authorList>
    </citation>
    <scope>NUCLEOTIDE SEQUENCE [LARGE SCALE GENOMIC DNA]</scope>
    <source>
        <strain evidence="3">cv. XIE 37</strain>
        <tissue evidence="2">Leaf</tissue>
    </source>
</reference>
<proteinExistence type="predicted"/>
<dbReference type="InParanoid" id="A0A7J7DGD9"/>
<accession>A0A7J7DGD9</accession>
<dbReference type="AlphaFoldDB" id="A0A7J7DGD9"/>
<feature type="compositionally biased region" description="Basic and acidic residues" evidence="1">
    <location>
        <begin position="14"/>
        <end position="24"/>
    </location>
</feature>